<dbReference type="GeneID" id="25915443"/>
<sequence>MVNSPRKYSWEMIIYQAHHRDRTTITMKPDFSYNSSEKCYICVGMFQRPLHISLGDFLHKRYAKQTTQKGQIIPVQSQFSLTPADGPLGFQLTAEDTTQSNPLVLHSKESIKFTNITSSTYTIDSHALYNFQKYTTNRKYG</sequence>
<keyword evidence="2" id="KW-1185">Reference proteome</keyword>
<feature type="non-terminal residue" evidence="1">
    <location>
        <position position="141"/>
    </location>
</feature>
<dbReference type="Proteomes" id="UP000054560">
    <property type="component" value="Unassembled WGS sequence"/>
</dbReference>
<evidence type="ECO:0000313" key="1">
    <source>
        <dbReference type="EMBL" id="KNC72505.1"/>
    </source>
</evidence>
<dbReference type="EMBL" id="KQ246935">
    <property type="protein sequence ID" value="KNC72505.1"/>
    <property type="molecule type" value="Genomic_DNA"/>
</dbReference>
<organism evidence="1 2">
    <name type="scientific">Sphaeroforma arctica JP610</name>
    <dbReference type="NCBI Taxonomy" id="667725"/>
    <lineage>
        <taxon>Eukaryota</taxon>
        <taxon>Ichthyosporea</taxon>
        <taxon>Ichthyophonida</taxon>
        <taxon>Sphaeroforma</taxon>
    </lineage>
</organism>
<name>A0A0L0F712_9EUKA</name>
<proteinExistence type="predicted"/>
<accession>A0A0L0F712</accession>
<evidence type="ECO:0000313" key="2">
    <source>
        <dbReference type="Proteomes" id="UP000054560"/>
    </source>
</evidence>
<protein>
    <submittedName>
        <fullName evidence="1">Uncharacterized protein</fullName>
    </submittedName>
</protein>
<dbReference type="RefSeq" id="XP_014146407.1">
    <property type="nucleotide sequence ID" value="XM_014290932.1"/>
</dbReference>
<dbReference type="AlphaFoldDB" id="A0A0L0F712"/>
<reference evidence="1 2" key="1">
    <citation type="submission" date="2011-02" db="EMBL/GenBank/DDBJ databases">
        <title>The Genome Sequence of Sphaeroforma arctica JP610.</title>
        <authorList>
            <consortium name="The Broad Institute Genome Sequencing Platform"/>
            <person name="Russ C."/>
            <person name="Cuomo C."/>
            <person name="Young S.K."/>
            <person name="Zeng Q."/>
            <person name="Gargeya S."/>
            <person name="Alvarado L."/>
            <person name="Berlin A."/>
            <person name="Chapman S.B."/>
            <person name="Chen Z."/>
            <person name="Freedman E."/>
            <person name="Gellesch M."/>
            <person name="Goldberg J."/>
            <person name="Griggs A."/>
            <person name="Gujja S."/>
            <person name="Heilman E."/>
            <person name="Heiman D."/>
            <person name="Howarth C."/>
            <person name="Mehta T."/>
            <person name="Neiman D."/>
            <person name="Pearson M."/>
            <person name="Roberts A."/>
            <person name="Saif S."/>
            <person name="Shea T."/>
            <person name="Shenoy N."/>
            <person name="Sisk P."/>
            <person name="Stolte C."/>
            <person name="Sykes S."/>
            <person name="White J."/>
            <person name="Yandava C."/>
            <person name="Burger G."/>
            <person name="Gray M.W."/>
            <person name="Holland P.W.H."/>
            <person name="King N."/>
            <person name="Lang F.B.F."/>
            <person name="Roger A.J."/>
            <person name="Ruiz-Trillo I."/>
            <person name="Haas B."/>
            <person name="Nusbaum C."/>
            <person name="Birren B."/>
        </authorList>
    </citation>
    <scope>NUCLEOTIDE SEQUENCE [LARGE SCALE GENOMIC DNA]</scope>
    <source>
        <strain evidence="1 2">JP610</strain>
    </source>
</reference>
<gene>
    <name evidence="1" type="ORF">SARC_14939</name>
</gene>